<reference evidence="1" key="1">
    <citation type="journal article" date="2020" name="bioRxiv">
        <title>Hybrid origin of Populus tomentosa Carr. identified through genome sequencing and phylogenomic analysis.</title>
        <authorList>
            <person name="An X."/>
            <person name="Gao K."/>
            <person name="Chen Z."/>
            <person name="Li J."/>
            <person name="Yang X."/>
            <person name="Yang X."/>
            <person name="Zhou J."/>
            <person name="Guo T."/>
            <person name="Zhao T."/>
            <person name="Huang S."/>
            <person name="Miao D."/>
            <person name="Khan W.U."/>
            <person name="Rao P."/>
            <person name="Ye M."/>
            <person name="Lei B."/>
            <person name="Liao W."/>
            <person name="Wang J."/>
            <person name="Ji L."/>
            <person name="Li Y."/>
            <person name="Guo B."/>
            <person name="Mustafa N.S."/>
            <person name="Li S."/>
            <person name="Yun Q."/>
            <person name="Keller S.R."/>
            <person name="Mao J."/>
            <person name="Zhang R."/>
            <person name="Strauss S.H."/>
        </authorList>
    </citation>
    <scope>NUCLEOTIDE SEQUENCE</scope>
    <source>
        <strain evidence="1">GM15</strain>
        <tissue evidence="1">Leaf</tissue>
    </source>
</reference>
<evidence type="ECO:0000313" key="2">
    <source>
        <dbReference type="Proteomes" id="UP000886885"/>
    </source>
</evidence>
<dbReference type="EMBL" id="JAAWWB010000036">
    <property type="protein sequence ID" value="KAG6739340.1"/>
    <property type="molecule type" value="Genomic_DNA"/>
</dbReference>
<keyword evidence="2" id="KW-1185">Reference proteome</keyword>
<dbReference type="AlphaFoldDB" id="A0A8X8C3F6"/>
<proteinExistence type="predicted"/>
<accession>A0A8X8C3F6</accession>
<sequence>MGFYEERTFSMKSFMSVEFFLAATRTDSIPTKPPNIVNGFGTSFLMLYGKISFIYKILRIRAPPLTRAKVNLIENKLVQIDATREGLGVEGLNMAAVGEENTSSNVSSSAKRGAQSRGGQLLLKEVVLQKGKQKEIVPSTAGHKDLVFPSSTSIVFSAGSRGKAPFGKSGSICHEPKGWSLREDVHSVEVYDMTRGTKDSHHDPGISHVAGKGQPVIVESNGAMAMQMDGGP</sequence>
<name>A0A8X8C3F6_POPTO</name>
<dbReference type="Proteomes" id="UP000886885">
    <property type="component" value="Chromosome 18D"/>
</dbReference>
<evidence type="ECO:0000313" key="1">
    <source>
        <dbReference type="EMBL" id="KAG6739340.1"/>
    </source>
</evidence>
<protein>
    <submittedName>
        <fullName evidence="1">Uncharacterized protein</fullName>
    </submittedName>
</protein>
<gene>
    <name evidence="1" type="ORF">POTOM_056934</name>
</gene>
<organism evidence="1 2">
    <name type="scientific">Populus tomentosa</name>
    <name type="common">Chinese white poplar</name>
    <dbReference type="NCBI Taxonomy" id="118781"/>
    <lineage>
        <taxon>Eukaryota</taxon>
        <taxon>Viridiplantae</taxon>
        <taxon>Streptophyta</taxon>
        <taxon>Embryophyta</taxon>
        <taxon>Tracheophyta</taxon>
        <taxon>Spermatophyta</taxon>
        <taxon>Magnoliopsida</taxon>
        <taxon>eudicotyledons</taxon>
        <taxon>Gunneridae</taxon>
        <taxon>Pentapetalae</taxon>
        <taxon>rosids</taxon>
        <taxon>fabids</taxon>
        <taxon>Malpighiales</taxon>
        <taxon>Salicaceae</taxon>
        <taxon>Saliceae</taxon>
        <taxon>Populus</taxon>
    </lineage>
</organism>
<comment type="caution">
    <text evidence="1">The sequence shown here is derived from an EMBL/GenBank/DDBJ whole genome shotgun (WGS) entry which is preliminary data.</text>
</comment>